<name>A0A9W9LZW3_9EURO</name>
<proteinExistence type="predicted"/>
<sequence length="435" mass="48135">MERKLSLKAMRMRQRFTFSRNQPRDRAATIPSIPSTPTSRPRSSTAPVSSEAEAEMAWDTSDASRQYHFTDEPGYFRPASPLLNRQDIDEDLEDDMKHACSLLIQSIDRGLPMWPSFDTGLISTRPRNSSLVQASRPGTNSSAVENHIPAQKDKPGCGVAFPFQSPLEARTGQNNFSGAAASAGGRFYGALTSPPPLDDGMGRGRSRGQSFATNVSTPRSRSRSRSSSPSLFAYSPPQLGTEWTQISDPPDHLLSNEDAFLGAEGMTWLRASLDIHRLGAEDFAADLPDHKPSVDPTPAALSSPAPRRFYSTRQPRSKKTSSSREWTTYDGNHSPTMDLYGSRSFHSLSLATEKQSRDFSFLVSADHEVHDSDSADDLENHETIYSVVTPTDDQPRHKRKRASHLLKRLAGFGIRRKETETVESRRIAETIQALG</sequence>
<feature type="region of interest" description="Disordered" evidence="1">
    <location>
        <begin position="1"/>
        <end position="60"/>
    </location>
</feature>
<dbReference type="EMBL" id="JAPQKO010000001">
    <property type="protein sequence ID" value="KAJ5182677.1"/>
    <property type="molecule type" value="Genomic_DNA"/>
</dbReference>
<comment type="caution">
    <text evidence="2">The sequence shown here is derived from an EMBL/GenBank/DDBJ whole genome shotgun (WGS) entry which is preliminary data.</text>
</comment>
<feature type="region of interest" description="Disordered" evidence="1">
    <location>
        <begin position="288"/>
        <end position="330"/>
    </location>
</feature>
<dbReference type="AlphaFoldDB" id="A0A9W9LZW3"/>
<organism evidence="2 3">
    <name type="scientific">Penicillium capsulatum</name>
    <dbReference type="NCBI Taxonomy" id="69766"/>
    <lineage>
        <taxon>Eukaryota</taxon>
        <taxon>Fungi</taxon>
        <taxon>Dikarya</taxon>
        <taxon>Ascomycota</taxon>
        <taxon>Pezizomycotina</taxon>
        <taxon>Eurotiomycetes</taxon>
        <taxon>Eurotiomycetidae</taxon>
        <taxon>Eurotiales</taxon>
        <taxon>Aspergillaceae</taxon>
        <taxon>Penicillium</taxon>
    </lineage>
</organism>
<dbReference type="OrthoDB" id="4188313at2759"/>
<evidence type="ECO:0000313" key="3">
    <source>
        <dbReference type="Proteomes" id="UP001146351"/>
    </source>
</evidence>
<feature type="compositionally biased region" description="Polar residues" evidence="1">
    <location>
        <begin position="207"/>
        <end position="217"/>
    </location>
</feature>
<dbReference type="Proteomes" id="UP001146351">
    <property type="component" value="Unassembled WGS sequence"/>
</dbReference>
<reference evidence="2" key="1">
    <citation type="submission" date="2022-11" db="EMBL/GenBank/DDBJ databases">
        <authorList>
            <person name="Petersen C."/>
        </authorList>
    </citation>
    <scope>NUCLEOTIDE SEQUENCE</scope>
    <source>
        <strain evidence="2">IBT 21917</strain>
    </source>
</reference>
<keyword evidence="3" id="KW-1185">Reference proteome</keyword>
<evidence type="ECO:0000256" key="1">
    <source>
        <dbReference type="SAM" id="MobiDB-lite"/>
    </source>
</evidence>
<reference evidence="2" key="2">
    <citation type="journal article" date="2023" name="IMA Fungus">
        <title>Comparative genomic study of the Penicillium genus elucidates a diverse pangenome and 15 lateral gene transfer events.</title>
        <authorList>
            <person name="Petersen C."/>
            <person name="Sorensen T."/>
            <person name="Nielsen M.R."/>
            <person name="Sondergaard T.E."/>
            <person name="Sorensen J.L."/>
            <person name="Fitzpatrick D.A."/>
            <person name="Frisvad J.C."/>
            <person name="Nielsen K.L."/>
        </authorList>
    </citation>
    <scope>NUCLEOTIDE SEQUENCE</scope>
    <source>
        <strain evidence="2">IBT 21917</strain>
    </source>
</reference>
<feature type="region of interest" description="Disordered" evidence="1">
    <location>
        <begin position="190"/>
        <end position="250"/>
    </location>
</feature>
<gene>
    <name evidence="2" type="ORF">N7492_000293</name>
</gene>
<evidence type="ECO:0000313" key="2">
    <source>
        <dbReference type="EMBL" id="KAJ5182677.1"/>
    </source>
</evidence>
<feature type="compositionally biased region" description="Low complexity" evidence="1">
    <location>
        <begin position="28"/>
        <end position="50"/>
    </location>
</feature>
<protein>
    <submittedName>
        <fullName evidence="2">Uncharacterized protein</fullName>
    </submittedName>
</protein>
<accession>A0A9W9LZW3</accession>